<evidence type="ECO:0000256" key="4">
    <source>
        <dbReference type="ARBA" id="ARBA00023029"/>
    </source>
</evidence>
<dbReference type="GO" id="GO:0006281">
    <property type="term" value="P:DNA repair"/>
    <property type="evidence" value="ECO:0007669"/>
    <property type="project" value="TreeGrafter"/>
</dbReference>
<name>A0A174S1C7_BACUN</name>
<accession>A0A174S1C7</accession>
<dbReference type="PANTHER" id="PTHR11390:SF21">
    <property type="entry name" value="DNA TOPOISOMERASE 3-ALPHA"/>
    <property type="match status" value="1"/>
</dbReference>
<protein>
    <recommendedName>
        <fullName evidence="3">DNA topoisomerase</fullName>
        <ecNumber evidence="3">5.6.2.1</ecNumber>
    </recommendedName>
    <alternativeName>
        <fullName evidence="10">Omega-protein</fullName>
    </alternativeName>
    <alternativeName>
        <fullName evidence="9">Relaxing enzyme</fullName>
    </alternativeName>
    <alternativeName>
        <fullName evidence="7">Swivelase</fullName>
    </alternativeName>
    <alternativeName>
        <fullName evidence="8">Untwisting enzyme</fullName>
    </alternativeName>
</protein>
<dbReference type="Pfam" id="PF01131">
    <property type="entry name" value="Topoisom_bac"/>
    <property type="match status" value="1"/>
</dbReference>
<dbReference type="SMART" id="SM00436">
    <property type="entry name" value="TOP1Bc"/>
    <property type="match status" value="1"/>
</dbReference>
<dbReference type="AlphaFoldDB" id="A0A174S1C7"/>
<dbReference type="GO" id="GO:0003917">
    <property type="term" value="F:DNA topoisomerase type I (single strand cut, ATP-independent) activity"/>
    <property type="evidence" value="ECO:0007669"/>
    <property type="project" value="UniProtKB-EC"/>
</dbReference>
<dbReference type="InterPro" id="IPR006171">
    <property type="entry name" value="TOPRIM_dom"/>
</dbReference>
<evidence type="ECO:0000313" key="12">
    <source>
        <dbReference type="EMBL" id="CUP91522.1"/>
    </source>
</evidence>
<keyword evidence="5" id="KW-0238">DNA-binding</keyword>
<dbReference type="Gene3D" id="1.10.460.10">
    <property type="entry name" value="Topoisomerase I, domain 2"/>
    <property type="match status" value="1"/>
</dbReference>
<dbReference type="Pfam" id="PF01751">
    <property type="entry name" value="Toprim"/>
    <property type="match status" value="1"/>
</dbReference>
<dbReference type="SMART" id="SM00493">
    <property type="entry name" value="TOPRIM"/>
    <property type="match status" value="1"/>
</dbReference>
<dbReference type="PROSITE" id="PS52039">
    <property type="entry name" value="TOPO_IA_2"/>
    <property type="match status" value="1"/>
</dbReference>
<evidence type="ECO:0000256" key="6">
    <source>
        <dbReference type="ARBA" id="ARBA00023235"/>
    </source>
</evidence>
<feature type="domain" description="Topo IA-type catalytic" evidence="11">
    <location>
        <begin position="158"/>
        <end position="577"/>
    </location>
</feature>
<evidence type="ECO:0000256" key="5">
    <source>
        <dbReference type="ARBA" id="ARBA00023125"/>
    </source>
</evidence>
<comment type="catalytic activity">
    <reaction evidence="1">
        <text>ATP-independent breakage of single-stranded DNA, followed by passage and rejoining.</text>
        <dbReference type="EC" id="5.6.2.1"/>
    </reaction>
</comment>
<dbReference type="RefSeq" id="WP_057253625.1">
    <property type="nucleotide sequence ID" value="NZ_CZAO01000012.1"/>
</dbReference>
<evidence type="ECO:0000256" key="3">
    <source>
        <dbReference type="ARBA" id="ARBA00012891"/>
    </source>
</evidence>
<dbReference type="PANTHER" id="PTHR11390">
    <property type="entry name" value="PROKARYOTIC DNA TOPOISOMERASE"/>
    <property type="match status" value="1"/>
</dbReference>
<gene>
    <name evidence="12" type="primary">topB_4</name>
    <name evidence="12" type="ORF">ERS852510_02652</name>
</gene>
<proteinExistence type="inferred from homology"/>
<dbReference type="Gene3D" id="2.70.20.10">
    <property type="entry name" value="Topoisomerase I, domain 3"/>
    <property type="match status" value="1"/>
</dbReference>
<evidence type="ECO:0000256" key="9">
    <source>
        <dbReference type="ARBA" id="ARBA00032235"/>
    </source>
</evidence>
<dbReference type="InterPro" id="IPR003601">
    <property type="entry name" value="Topo_IA_2"/>
</dbReference>
<reference evidence="12 13" key="1">
    <citation type="submission" date="2015-09" db="EMBL/GenBank/DDBJ databases">
        <authorList>
            <consortium name="Pathogen Informatics"/>
        </authorList>
    </citation>
    <scope>NUCLEOTIDE SEQUENCE [LARGE SCALE GENOMIC DNA]</scope>
    <source>
        <strain evidence="12 13">2789STDY5834898</strain>
    </source>
</reference>
<evidence type="ECO:0000256" key="10">
    <source>
        <dbReference type="ARBA" id="ARBA00032877"/>
    </source>
</evidence>
<comment type="similarity">
    <text evidence="2">Belongs to the type IA topoisomerase family.</text>
</comment>
<dbReference type="InterPro" id="IPR003602">
    <property type="entry name" value="Topo_IA_DNA-bd_dom"/>
</dbReference>
<evidence type="ECO:0000313" key="13">
    <source>
        <dbReference type="Proteomes" id="UP000095766"/>
    </source>
</evidence>
<dbReference type="InterPro" id="IPR023405">
    <property type="entry name" value="Topo_IA_core_domain"/>
</dbReference>
<dbReference type="InterPro" id="IPR013825">
    <property type="entry name" value="Topo_IA_cen_sub2"/>
</dbReference>
<dbReference type="InterPro" id="IPR000380">
    <property type="entry name" value="Topo_IA"/>
</dbReference>
<dbReference type="CDD" id="cd03362">
    <property type="entry name" value="TOPRIM_TopoIA_TopoIII"/>
    <property type="match status" value="1"/>
</dbReference>
<evidence type="ECO:0000256" key="8">
    <source>
        <dbReference type="ARBA" id="ARBA00031985"/>
    </source>
</evidence>
<dbReference type="PROSITE" id="PS00396">
    <property type="entry name" value="TOPO_IA_1"/>
    <property type="match status" value="1"/>
</dbReference>
<dbReference type="Proteomes" id="UP000095766">
    <property type="component" value="Unassembled WGS sequence"/>
</dbReference>
<dbReference type="InterPro" id="IPR013824">
    <property type="entry name" value="Topo_IA_cen_sub1"/>
</dbReference>
<dbReference type="PRINTS" id="PR00417">
    <property type="entry name" value="PRTPISMRASEI"/>
</dbReference>
<dbReference type="Gene3D" id="1.10.290.10">
    <property type="entry name" value="Topoisomerase I, domain 4"/>
    <property type="match status" value="1"/>
</dbReference>
<dbReference type="InterPro" id="IPR023406">
    <property type="entry name" value="Topo_IA_AS"/>
</dbReference>
<organism evidence="12 13">
    <name type="scientific">Bacteroides uniformis</name>
    <dbReference type="NCBI Taxonomy" id="820"/>
    <lineage>
        <taxon>Bacteria</taxon>
        <taxon>Pseudomonadati</taxon>
        <taxon>Bacteroidota</taxon>
        <taxon>Bacteroidia</taxon>
        <taxon>Bacteroidales</taxon>
        <taxon>Bacteroidaceae</taxon>
        <taxon>Bacteroides</taxon>
    </lineage>
</organism>
<keyword evidence="6 12" id="KW-0413">Isomerase</keyword>
<dbReference type="EMBL" id="CZAO01000012">
    <property type="protein sequence ID" value="CUP91522.1"/>
    <property type="molecule type" value="Genomic_DNA"/>
</dbReference>
<dbReference type="Gene3D" id="3.40.50.140">
    <property type="match status" value="1"/>
</dbReference>
<dbReference type="GO" id="GO:0043597">
    <property type="term" value="C:cytoplasmic replication fork"/>
    <property type="evidence" value="ECO:0007669"/>
    <property type="project" value="TreeGrafter"/>
</dbReference>
<sequence length="595" mass="67689">MIAIVTDKPNVGREIARVLGAHKKENGCMSGNGYKVTWTFGNMLSLAMPKDYGVKNVEREDFPLCPKTFQLMPKHVKTENGWIPDVNAVIQLKVIAGVLADCDSIIVATDASREGELLFRYLYQYLGCTQSCHRLWLSSLTDEAIRKGMANLYPCSLFDNMYLAADSRNKADWLLGMNTSYAVCKATGFGNNSLGRVQTPVLAAVCTRYRERENHIVTDSWPVYVNLSKKGKILRMRHLEELVDKQSAQDLYQECKTTDYAHITTINRKIKELEAPALYNLTELLIDANRYHNLTTVQVMEITQTLYEKKLISYPRTSGRFLTKDVFATLPSVMKKISDWREFRPYVKGMGLDLADLPRKVVDEDRATEHPPILVTGIYPENLNREEMQVYALIVGRMLEITLPPCKVEYTTVDALCSTRKFRMRTCRIIEKGWLNIFGRNHLVAEEGWLEEELPELIEGELLRVTGCNLIYRKSLPVSPLTDAELVGYMDDAGLGTVATRPHIIRTLMDRKYIRYSGKYIIPTPKGMFVYETMKGLGISEASLTSGWEIQLARMEQGKLSQEEFLDGVLKLTGEITDEIFNTFREKDEEKGTAD</sequence>
<dbReference type="SUPFAM" id="SSF56712">
    <property type="entry name" value="Prokaryotic type I DNA topoisomerase"/>
    <property type="match status" value="1"/>
</dbReference>
<dbReference type="GO" id="GO:0006265">
    <property type="term" value="P:DNA topological change"/>
    <property type="evidence" value="ECO:0007669"/>
    <property type="project" value="InterPro"/>
</dbReference>
<evidence type="ECO:0000259" key="11">
    <source>
        <dbReference type="PROSITE" id="PS52039"/>
    </source>
</evidence>
<dbReference type="InterPro" id="IPR013826">
    <property type="entry name" value="Topo_IA_cen_sub3"/>
</dbReference>
<dbReference type="EC" id="5.6.2.1" evidence="3"/>
<keyword evidence="4" id="KW-0799">Topoisomerase</keyword>
<dbReference type="SMART" id="SM00437">
    <property type="entry name" value="TOP1Ac"/>
    <property type="match status" value="1"/>
</dbReference>
<evidence type="ECO:0000256" key="7">
    <source>
        <dbReference type="ARBA" id="ARBA00030003"/>
    </source>
</evidence>
<dbReference type="InterPro" id="IPR034144">
    <property type="entry name" value="TOPRIM_TopoIII"/>
</dbReference>
<evidence type="ECO:0000256" key="2">
    <source>
        <dbReference type="ARBA" id="ARBA00009446"/>
    </source>
</evidence>
<dbReference type="InterPro" id="IPR013497">
    <property type="entry name" value="Topo_IA_cen"/>
</dbReference>
<evidence type="ECO:0000256" key="1">
    <source>
        <dbReference type="ARBA" id="ARBA00000213"/>
    </source>
</evidence>
<dbReference type="GO" id="GO:0003677">
    <property type="term" value="F:DNA binding"/>
    <property type="evidence" value="ECO:0007669"/>
    <property type="project" value="UniProtKB-KW"/>
</dbReference>
<dbReference type="GO" id="GO:0006310">
    <property type="term" value="P:DNA recombination"/>
    <property type="evidence" value="ECO:0007669"/>
    <property type="project" value="TreeGrafter"/>
</dbReference>